<dbReference type="Pfam" id="PF02691">
    <property type="entry name" value="VacA"/>
    <property type="match status" value="1"/>
</dbReference>
<accession>A0A1M4NGX1</accession>
<dbReference type="EMBL" id="LT632747">
    <property type="protein sequence ID" value="SFZ70505.1"/>
    <property type="molecule type" value="Genomic_DNA"/>
</dbReference>
<dbReference type="GO" id="GO:0042597">
    <property type="term" value="C:periplasmic space"/>
    <property type="evidence" value="ECO:0007669"/>
    <property type="project" value="UniProtKB-SubCell"/>
</dbReference>
<evidence type="ECO:0000256" key="2">
    <source>
        <dbReference type="ARBA" id="ARBA00004418"/>
    </source>
</evidence>
<evidence type="ECO:0000256" key="4">
    <source>
        <dbReference type="ARBA" id="ARBA00004613"/>
    </source>
</evidence>
<evidence type="ECO:0000256" key="5">
    <source>
        <dbReference type="ARBA" id="ARBA00022452"/>
    </source>
</evidence>
<evidence type="ECO:0000256" key="9">
    <source>
        <dbReference type="ARBA" id="ARBA00022764"/>
    </source>
</evidence>
<evidence type="ECO:0000256" key="8">
    <source>
        <dbReference type="ARBA" id="ARBA00022729"/>
    </source>
</evidence>
<protein>
    <submittedName>
        <fullName evidence="12">OMP501</fullName>
    </submittedName>
    <submittedName>
        <fullName evidence="13">OMP648</fullName>
    </submittedName>
</protein>
<dbReference type="GO" id="GO:0009279">
    <property type="term" value="C:cell outer membrane"/>
    <property type="evidence" value="ECO:0007669"/>
    <property type="project" value="UniProtKB-SubCell"/>
</dbReference>
<dbReference type="AlphaFoldDB" id="A0A1M4NGX1"/>
<evidence type="ECO:0000256" key="3">
    <source>
        <dbReference type="ARBA" id="ARBA00004571"/>
    </source>
</evidence>
<keyword evidence="7" id="KW-0812">Transmembrane</keyword>
<keyword evidence="6" id="KW-0964">Secreted</keyword>
<dbReference type="GO" id="GO:0009986">
    <property type="term" value="C:cell surface"/>
    <property type="evidence" value="ECO:0007669"/>
    <property type="project" value="UniProtKB-SubCell"/>
</dbReference>
<evidence type="ECO:0000256" key="10">
    <source>
        <dbReference type="ARBA" id="ARBA00023136"/>
    </source>
</evidence>
<dbReference type="InterPro" id="IPR003842">
    <property type="entry name" value="Vacuolating_cytotoxin"/>
</dbReference>
<keyword evidence="10" id="KW-0472">Membrane</keyword>
<evidence type="ECO:0000256" key="6">
    <source>
        <dbReference type="ARBA" id="ARBA00022525"/>
    </source>
</evidence>
<evidence type="ECO:0000256" key="11">
    <source>
        <dbReference type="ARBA" id="ARBA00023237"/>
    </source>
</evidence>
<proteinExistence type="predicted"/>
<evidence type="ECO:0000313" key="13">
    <source>
        <dbReference type="EMBL" id="SFZ70893.1"/>
    </source>
</evidence>
<keyword evidence="8" id="KW-0732">Signal</keyword>
<keyword evidence="5" id="KW-1134">Transmembrane beta strand</keyword>
<organism evidence="12">
    <name type="scientific">Helicobacter acinonychis</name>
    <name type="common">Helicobacter acinonyx</name>
    <dbReference type="NCBI Taxonomy" id="212"/>
    <lineage>
        <taxon>Bacteria</taxon>
        <taxon>Pseudomonadati</taxon>
        <taxon>Campylobacterota</taxon>
        <taxon>Epsilonproteobacteria</taxon>
        <taxon>Campylobacterales</taxon>
        <taxon>Helicobacteraceae</taxon>
        <taxon>Helicobacter</taxon>
    </lineage>
</organism>
<keyword evidence="11" id="KW-0998">Cell outer membrane</keyword>
<evidence type="ECO:0000313" key="12">
    <source>
        <dbReference type="EMBL" id="SFZ70505.1"/>
    </source>
</evidence>
<reference evidence="12" key="1">
    <citation type="submission" date="2016-10" db="EMBL/GenBank/DDBJ databases">
        <title>Proteomic and phylogenetic analysis of the outer membrane protein repertoire of gastric Helicobacter species.</title>
        <authorList>
            <person name="Joosten M."/>
        </authorList>
    </citation>
    <scope>NUCLEOTIDE SEQUENCE</scope>
    <source>
        <strain evidence="12">Acino1</strain>
        <strain evidence="13">Acino4</strain>
    </source>
</reference>
<sequence>MQEGIASAENAEISLYDGTTLNLQGARAVNLLGKVWMGRLQYAGAYLAPSWSMVKHLGILNTHYNISHLF</sequence>
<dbReference type="EMBL" id="LT632939">
    <property type="protein sequence ID" value="SFZ70893.1"/>
    <property type="molecule type" value="Genomic_DNA"/>
</dbReference>
<name>A0A1M4NGX1_HELAC</name>
<comment type="subcellular location">
    <subcellularLocation>
        <location evidence="3">Cell outer membrane</location>
        <topology evidence="3">Multi-pass membrane protein</topology>
    </subcellularLocation>
    <subcellularLocation>
        <location evidence="1">Cell surface</location>
    </subcellularLocation>
    <subcellularLocation>
        <location evidence="2">Periplasm</location>
    </subcellularLocation>
    <subcellularLocation>
        <location evidence="4">Secreted</location>
    </subcellularLocation>
</comment>
<keyword evidence="9" id="KW-0574">Periplasm</keyword>
<dbReference type="GO" id="GO:0005576">
    <property type="term" value="C:extracellular region"/>
    <property type="evidence" value="ECO:0007669"/>
    <property type="project" value="UniProtKB-SubCell"/>
</dbReference>
<evidence type="ECO:0000256" key="1">
    <source>
        <dbReference type="ARBA" id="ARBA00004241"/>
    </source>
</evidence>
<evidence type="ECO:0000256" key="7">
    <source>
        <dbReference type="ARBA" id="ARBA00022692"/>
    </source>
</evidence>
<gene>
    <name evidence="12" type="primary">omp501</name>
    <name evidence="13" type="synonym">omp648</name>
</gene>